<keyword evidence="4" id="KW-0677">Repeat</keyword>
<evidence type="ECO:0000256" key="6">
    <source>
        <dbReference type="ARBA" id="ARBA00023315"/>
    </source>
</evidence>
<gene>
    <name evidence="8" type="ORF">OQ273_09180</name>
</gene>
<dbReference type="EC" id="2.3.1.191" evidence="8"/>
<dbReference type="PANTHER" id="PTHR43378">
    <property type="entry name" value="UDP-3-O-ACYLGLUCOSAMINE N-ACYLTRANSFERASE"/>
    <property type="match status" value="1"/>
</dbReference>
<keyword evidence="9" id="KW-1185">Reference proteome</keyword>
<evidence type="ECO:0000256" key="3">
    <source>
        <dbReference type="ARBA" id="ARBA00022679"/>
    </source>
</evidence>
<feature type="domain" description="UDP-3-O-[3-hydroxymyristoyl] glucosamine N-acyltransferase non-repeat region" evidence="7">
    <location>
        <begin position="36"/>
        <end position="103"/>
    </location>
</feature>
<dbReference type="Proteomes" id="UP001151234">
    <property type="component" value="Unassembled WGS sequence"/>
</dbReference>
<evidence type="ECO:0000313" key="9">
    <source>
        <dbReference type="Proteomes" id="UP001151234"/>
    </source>
</evidence>
<dbReference type="EMBL" id="JAPJZI010000001">
    <property type="protein sequence ID" value="MDA5398738.1"/>
    <property type="molecule type" value="Genomic_DNA"/>
</dbReference>
<keyword evidence="1" id="KW-0444">Lipid biosynthesis</keyword>
<evidence type="ECO:0000256" key="2">
    <source>
        <dbReference type="ARBA" id="ARBA00022556"/>
    </source>
</evidence>
<dbReference type="Pfam" id="PF00132">
    <property type="entry name" value="Hexapep"/>
    <property type="match status" value="1"/>
</dbReference>
<dbReference type="InterPro" id="IPR011004">
    <property type="entry name" value="Trimer_LpxA-like_sf"/>
</dbReference>
<proteinExistence type="predicted"/>
<keyword evidence="5" id="KW-0443">Lipid metabolism</keyword>
<reference evidence="8" key="1">
    <citation type="submission" date="2022-11" db="EMBL/GenBank/DDBJ databases">
        <title>Draft genome sequence of Hoeflea poritis E7-10 and Hoeflea prorocentri PM5-8, separated from scleractinian coral Porites lutea and marine dinoflagellate.</title>
        <authorList>
            <person name="Zhang G."/>
            <person name="Wei Q."/>
            <person name="Cai L."/>
        </authorList>
    </citation>
    <scope>NUCLEOTIDE SEQUENCE</scope>
    <source>
        <strain evidence="8">PM5-8</strain>
    </source>
</reference>
<dbReference type="InterPro" id="IPR007691">
    <property type="entry name" value="LpxD"/>
</dbReference>
<evidence type="ECO:0000256" key="1">
    <source>
        <dbReference type="ARBA" id="ARBA00022516"/>
    </source>
</evidence>
<dbReference type="InterPro" id="IPR001451">
    <property type="entry name" value="Hexapep"/>
</dbReference>
<keyword evidence="6 8" id="KW-0012">Acyltransferase</keyword>
<evidence type="ECO:0000313" key="8">
    <source>
        <dbReference type="EMBL" id="MDA5398738.1"/>
    </source>
</evidence>
<name>A0A9X3ZHH6_9HYPH</name>
<comment type="caution">
    <text evidence="8">The sequence shown here is derived from an EMBL/GenBank/DDBJ whole genome shotgun (WGS) entry which is preliminary data.</text>
</comment>
<dbReference type="SUPFAM" id="SSF51161">
    <property type="entry name" value="Trimeric LpxA-like enzymes"/>
    <property type="match status" value="1"/>
</dbReference>
<dbReference type="Gene3D" id="2.160.10.10">
    <property type="entry name" value="Hexapeptide repeat proteins"/>
    <property type="match status" value="1"/>
</dbReference>
<dbReference type="GO" id="GO:0009245">
    <property type="term" value="P:lipid A biosynthetic process"/>
    <property type="evidence" value="ECO:0007669"/>
    <property type="project" value="UniProtKB-KW"/>
</dbReference>
<sequence length="317" mass="32757">MMDDARFPPHHLGIDVTALAEDIGASLYHPVKGRRLIAGVASLSRAGEQDLCVFLPGDSTDQLVKLQAAAIICPQAVAPKVPTHCAVLISAAPLQAFADALELLYPEASESAAAQKQTIVSKHAYVDTEAILEGGRVSVAEGAVIAKGAHIGANTTIGPGAVVGPGCQIGRRCTLSAHATVHNALIGDDVGLHAGVRIGEGSDQYIGTPDKSVRIPQIGRVIIQDKVEIGANSTIDRGALQDTVIGDTTVIESLVSIGFNVRIGRACRIASHVGIASDVSIADHASIQAGATVNASVNADSDYAARQTLKQPLRQTD</sequence>
<evidence type="ECO:0000256" key="4">
    <source>
        <dbReference type="ARBA" id="ARBA00022737"/>
    </source>
</evidence>
<organism evidence="8 9">
    <name type="scientific">Hoeflea prorocentri</name>
    <dbReference type="NCBI Taxonomy" id="1922333"/>
    <lineage>
        <taxon>Bacteria</taxon>
        <taxon>Pseudomonadati</taxon>
        <taxon>Pseudomonadota</taxon>
        <taxon>Alphaproteobacteria</taxon>
        <taxon>Hyphomicrobiales</taxon>
        <taxon>Rhizobiaceae</taxon>
        <taxon>Hoeflea</taxon>
    </lineage>
</organism>
<keyword evidence="3 8" id="KW-0808">Transferase</keyword>
<dbReference type="GO" id="GO:0103118">
    <property type="term" value="F:UDP-3-O-[(3R)-3-hydroxyacyl]-glucosamine N-acyltransferase activity"/>
    <property type="evidence" value="ECO:0007669"/>
    <property type="project" value="UniProtKB-EC"/>
</dbReference>
<dbReference type="AlphaFoldDB" id="A0A9X3ZHH6"/>
<dbReference type="InterPro" id="IPR020573">
    <property type="entry name" value="UDP_GlcNAc_AcTrfase_non-rep"/>
</dbReference>
<dbReference type="NCBIfam" id="NF002060">
    <property type="entry name" value="PRK00892.1"/>
    <property type="match status" value="1"/>
</dbReference>
<dbReference type="GO" id="GO:0016410">
    <property type="term" value="F:N-acyltransferase activity"/>
    <property type="evidence" value="ECO:0007669"/>
    <property type="project" value="InterPro"/>
</dbReference>
<dbReference type="RefSeq" id="WP_267990143.1">
    <property type="nucleotide sequence ID" value="NZ_JAPJZI010000001.1"/>
</dbReference>
<evidence type="ECO:0000259" key="7">
    <source>
        <dbReference type="Pfam" id="PF04613"/>
    </source>
</evidence>
<evidence type="ECO:0000256" key="5">
    <source>
        <dbReference type="ARBA" id="ARBA00023098"/>
    </source>
</evidence>
<dbReference type="PANTHER" id="PTHR43378:SF2">
    <property type="entry name" value="UDP-3-O-ACYLGLUCOSAMINE N-ACYLTRANSFERASE 1, MITOCHONDRIAL-RELATED"/>
    <property type="match status" value="1"/>
</dbReference>
<protein>
    <submittedName>
        <fullName evidence="8">UDP-3-O-(3-hydroxymyristoyl)glucosamine N-acyltransferase</fullName>
        <ecNumber evidence="8">2.3.1.191</ecNumber>
    </submittedName>
</protein>
<keyword evidence="2" id="KW-0441">Lipid A biosynthesis</keyword>
<accession>A0A9X3ZHH6</accession>
<dbReference type="Pfam" id="PF04613">
    <property type="entry name" value="LpxD"/>
    <property type="match status" value="1"/>
</dbReference>
<dbReference type="GO" id="GO:0016020">
    <property type="term" value="C:membrane"/>
    <property type="evidence" value="ECO:0007669"/>
    <property type="project" value="GOC"/>
</dbReference>
<dbReference type="Gene3D" id="3.40.1390.10">
    <property type="entry name" value="MurE/MurF, N-terminal domain"/>
    <property type="match status" value="1"/>
</dbReference>